<dbReference type="Pfam" id="PF01915">
    <property type="entry name" value="Glyco_hydro_3_C"/>
    <property type="match status" value="1"/>
</dbReference>
<dbReference type="SUPFAM" id="SSF56988">
    <property type="entry name" value="Anthrax protective antigen"/>
    <property type="match status" value="1"/>
</dbReference>
<dbReference type="Gene3D" id="2.60.40.10">
    <property type="entry name" value="Immunoglobulins"/>
    <property type="match status" value="1"/>
</dbReference>
<dbReference type="PROSITE" id="PS51820">
    <property type="entry name" value="PA14"/>
    <property type="match status" value="1"/>
</dbReference>
<evidence type="ECO:0000256" key="1">
    <source>
        <dbReference type="ARBA" id="ARBA00000448"/>
    </source>
</evidence>
<organism evidence="8 9">
    <name type="scientific">Mycena chlorophos</name>
    <name type="common">Agaric fungus</name>
    <name type="synonym">Agaricus chlorophos</name>
    <dbReference type="NCBI Taxonomy" id="658473"/>
    <lineage>
        <taxon>Eukaryota</taxon>
        <taxon>Fungi</taxon>
        <taxon>Dikarya</taxon>
        <taxon>Basidiomycota</taxon>
        <taxon>Agaricomycotina</taxon>
        <taxon>Agaricomycetes</taxon>
        <taxon>Agaricomycetidae</taxon>
        <taxon>Agaricales</taxon>
        <taxon>Marasmiineae</taxon>
        <taxon>Mycenaceae</taxon>
        <taxon>Mycena</taxon>
    </lineage>
</organism>
<comment type="catalytic activity">
    <reaction evidence="1 6">
        <text>Hydrolysis of terminal, non-reducing beta-D-glucosyl residues with release of beta-D-glucose.</text>
        <dbReference type="EC" id="3.2.1.21"/>
    </reaction>
</comment>
<gene>
    <name evidence="8" type="ORF">MCHLO_04176</name>
</gene>
<protein>
    <recommendedName>
        <fullName evidence="3 6">beta-glucosidase</fullName>
        <ecNumber evidence="3 6">3.2.1.21</ecNumber>
    </recommendedName>
</protein>
<sequence>MDRSFLDADIPTLVEKSLTIDERIALLGAPNWWNTTSIPRLNIPSIRMSDGPNGVRGSSQFISVPAQCLPCGTAMGATFDPELIHELGTFLGEETKAKSSVILLAPTCNIQRSPLGGRAFESFSEDPYLSGTMAASYVNGLQETGVSATIKHFVANDQEHERNAADSVVSERALREIYLYPFMLAQKHAKPGAYMTSYGRLNGLHCSENPDLQQKILRDEWAFPGLIMSDWFGTYSVDLALNAGLDLEMPGPPRFRASLLVNHMLTAQKLHLKTLNERVTNLLAFVQRQARRNPEVVYGDGVERTRDSSEMRAFARKLAGEAIVLLKNRDATLPLTKEKNVKSVAVIGSHAMRAIISGGGSAALKPSYAVTPYDGLVDGAPDGVELKYTVGCYSDKYLPTVENNLTTPSGEPGWLCTFYNHDEDDKPLPEPLTSVVVNDARIKLTDFVPPGLAPRWSVKLTGKLTVKKTAPFELGLTVAGRAKLWVNGKMTIDNWDNQTPGDFFYGQGTIEEKAVVDLTADTPVDILVEFSNVMPARAGETTIATQPALMRGVRLGGAEKIDADEAIEQAVALAKECDAVVFVAGLTPEWESEGFDRPTLDLPLRQHEAIAKVAAANPKTCVVIQAGSATSMPWIDQVGAIVQSWYLGNEVGNAIADVIWGHVNPSGRLPLTFPAKIEDTPALGNMKSENGKIHYREDLFVGYKHYHARKMQPLFAFGFGLSYTTFSFKDLSVSAPKSTTNDIGVHITLTVKNDGSVAGSEVAQVYITYPEDAGIPLTPAYQLRGFAKAKNVAPGSSKELSIALDRTAFAFWDINGRGFGAGAWKVVKGKYGVSVGASAEDIRLAGEVTLEEELTWVGL</sequence>
<keyword evidence="5 6" id="KW-0326">Glycosidase</keyword>
<dbReference type="PROSITE" id="PS00775">
    <property type="entry name" value="GLYCOSYL_HYDROL_F3"/>
    <property type="match status" value="1"/>
</dbReference>
<dbReference type="SUPFAM" id="SSF51445">
    <property type="entry name" value="(Trans)glycosidases"/>
    <property type="match status" value="1"/>
</dbReference>
<dbReference type="SMART" id="SM01217">
    <property type="entry name" value="Fn3_like"/>
    <property type="match status" value="1"/>
</dbReference>
<dbReference type="GO" id="GO:0016787">
    <property type="term" value="F:hydrolase activity"/>
    <property type="evidence" value="ECO:0007669"/>
    <property type="project" value="UniProtKB-KW"/>
</dbReference>
<dbReference type="InterPro" id="IPR011658">
    <property type="entry name" value="PA14_dom"/>
</dbReference>
<dbReference type="Pfam" id="PF07691">
    <property type="entry name" value="PA14"/>
    <property type="match status" value="1"/>
</dbReference>
<dbReference type="Proteomes" id="UP000815677">
    <property type="component" value="Unassembled WGS sequence"/>
</dbReference>
<proteinExistence type="inferred from homology"/>
<reference evidence="8" key="1">
    <citation type="submission" date="2014-09" db="EMBL/GenBank/DDBJ databases">
        <title>Genome sequence of the luminous mushroom Mycena chlorophos for searching fungal bioluminescence genes.</title>
        <authorList>
            <person name="Tanaka Y."/>
            <person name="Kasuga D."/>
            <person name="Oba Y."/>
            <person name="Hase S."/>
            <person name="Sato K."/>
            <person name="Oba Y."/>
            <person name="Sakakibara Y."/>
        </authorList>
    </citation>
    <scope>NUCLEOTIDE SEQUENCE</scope>
</reference>
<evidence type="ECO:0000256" key="6">
    <source>
        <dbReference type="RuleBase" id="RU361161"/>
    </source>
</evidence>
<name>A0ABQ0L6B5_MYCCL</name>
<dbReference type="InterPro" id="IPR036881">
    <property type="entry name" value="Glyco_hydro_3_C_sf"/>
</dbReference>
<evidence type="ECO:0000259" key="7">
    <source>
        <dbReference type="PROSITE" id="PS51820"/>
    </source>
</evidence>
<feature type="domain" description="PA14" evidence="7">
    <location>
        <begin position="409"/>
        <end position="571"/>
    </location>
</feature>
<dbReference type="PRINTS" id="PR00133">
    <property type="entry name" value="GLHYDRLASE3"/>
</dbReference>
<dbReference type="InterPro" id="IPR036962">
    <property type="entry name" value="Glyco_hydro_3_N_sf"/>
</dbReference>
<comment type="similarity">
    <text evidence="2 6">Belongs to the glycosyl hydrolase 3 family.</text>
</comment>
<dbReference type="Gene3D" id="2.60.120.260">
    <property type="entry name" value="Galactose-binding domain-like"/>
    <property type="match status" value="1"/>
</dbReference>
<dbReference type="SUPFAM" id="SSF52279">
    <property type="entry name" value="Beta-D-glucan exohydrolase, C-terminal domain"/>
    <property type="match status" value="1"/>
</dbReference>
<evidence type="ECO:0000256" key="5">
    <source>
        <dbReference type="ARBA" id="ARBA00023295"/>
    </source>
</evidence>
<keyword evidence="9" id="KW-1185">Reference proteome</keyword>
<evidence type="ECO:0000313" key="8">
    <source>
        <dbReference type="EMBL" id="GAT46675.1"/>
    </source>
</evidence>
<dbReference type="Gene3D" id="3.40.50.1700">
    <property type="entry name" value="Glycoside hydrolase family 3 C-terminal domain"/>
    <property type="match status" value="1"/>
</dbReference>
<evidence type="ECO:0000256" key="2">
    <source>
        <dbReference type="ARBA" id="ARBA00005336"/>
    </source>
</evidence>
<dbReference type="InterPro" id="IPR050288">
    <property type="entry name" value="Cellulose_deg_GH3"/>
</dbReference>
<dbReference type="PANTHER" id="PTHR42715">
    <property type="entry name" value="BETA-GLUCOSIDASE"/>
    <property type="match status" value="1"/>
</dbReference>
<evidence type="ECO:0000256" key="4">
    <source>
        <dbReference type="ARBA" id="ARBA00022801"/>
    </source>
</evidence>
<keyword evidence="6" id="KW-0119">Carbohydrate metabolism</keyword>
<dbReference type="Pfam" id="PF14310">
    <property type="entry name" value="Fn3-like"/>
    <property type="match status" value="1"/>
</dbReference>
<dbReference type="InterPro" id="IPR019800">
    <property type="entry name" value="Glyco_hydro_3_AS"/>
</dbReference>
<dbReference type="InterPro" id="IPR002772">
    <property type="entry name" value="Glyco_hydro_3_C"/>
</dbReference>
<dbReference type="InterPro" id="IPR017853">
    <property type="entry name" value="GH"/>
</dbReference>
<comment type="pathway">
    <text evidence="6">Glycan metabolism; cellulose degradation.</text>
</comment>
<dbReference type="Gene3D" id="3.20.20.300">
    <property type="entry name" value="Glycoside hydrolase, family 3, N-terminal domain"/>
    <property type="match status" value="1"/>
</dbReference>
<accession>A0ABQ0L6B5</accession>
<dbReference type="InterPro" id="IPR037524">
    <property type="entry name" value="PA14/GLEYA"/>
</dbReference>
<dbReference type="EMBL" id="DF842710">
    <property type="protein sequence ID" value="GAT46675.1"/>
    <property type="molecule type" value="Genomic_DNA"/>
</dbReference>
<dbReference type="InterPro" id="IPR026891">
    <property type="entry name" value="Fn3-like"/>
</dbReference>
<keyword evidence="6" id="KW-0624">Polysaccharide degradation</keyword>
<dbReference type="EC" id="3.2.1.21" evidence="3 6"/>
<dbReference type="Pfam" id="PF00933">
    <property type="entry name" value="Glyco_hydro_3"/>
    <property type="match status" value="1"/>
</dbReference>
<dbReference type="SMART" id="SM00758">
    <property type="entry name" value="PA14"/>
    <property type="match status" value="1"/>
</dbReference>
<evidence type="ECO:0000313" key="9">
    <source>
        <dbReference type="Proteomes" id="UP000815677"/>
    </source>
</evidence>
<keyword evidence="4 6" id="KW-0378">Hydrolase</keyword>
<dbReference type="InterPro" id="IPR013783">
    <property type="entry name" value="Ig-like_fold"/>
</dbReference>
<dbReference type="PANTHER" id="PTHR42715:SF27">
    <property type="entry name" value="BETA-GLUCOSIDASE-RELATED"/>
    <property type="match status" value="1"/>
</dbReference>
<dbReference type="InterPro" id="IPR001764">
    <property type="entry name" value="Glyco_hydro_3_N"/>
</dbReference>
<evidence type="ECO:0000256" key="3">
    <source>
        <dbReference type="ARBA" id="ARBA00012744"/>
    </source>
</evidence>